<dbReference type="InterPro" id="IPR010255">
    <property type="entry name" value="Haem_peroxidase_sf"/>
</dbReference>
<dbReference type="GO" id="GO:0140825">
    <property type="term" value="F:lactoperoxidase activity"/>
    <property type="evidence" value="ECO:0007669"/>
    <property type="project" value="UniProtKB-EC"/>
</dbReference>
<protein>
    <recommendedName>
        <fullName evidence="4">peroxidase</fullName>
        <ecNumber evidence="4">1.11.1.7</ecNumber>
    </recommendedName>
</protein>
<dbReference type="Gene3D" id="1.10.420.10">
    <property type="entry name" value="Peroxidase, domain 2"/>
    <property type="match status" value="1"/>
</dbReference>
<keyword evidence="11 14" id="KW-1015">Disulfide bond</keyword>
<comment type="similarity">
    <text evidence="3">Belongs to the peroxidase family. Ascorbate peroxidase subfamily.</text>
</comment>
<organism evidence="17">
    <name type="scientific">Populus alba</name>
    <name type="common">White poplar</name>
    <dbReference type="NCBI Taxonomy" id="43335"/>
    <lineage>
        <taxon>Eukaryota</taxon>
        <taxon>Viridiplantae</taxon>
        <taxon>Streptophyta</taxon>
        <taxon>Embryophyta</taxon>
        <taxon>Tracheophyta</taxon>
        <taxon>Spermatophyta</taxon>
        <taxon>Magnoliopsida</taxon>
        <taxon>eudicotyledons</taxon>
        <taxon>Gunneridae</taxon>
        <taxon>Pentapetalae</taxon>
        <taxon>rosids</taxon>
        <taxon>fabids</taxon>
        <taxon>Malpighiales</taxon>
        <taxon>Salicaceae</taxon>
        <taxon>Saliceae</taxon>
        <taxon>Populus</taxon>
    </lineage>
</organism>
<evidence type="ECO:0000256" key="11">
    <source>
        <dbReference type="ARBA" id="ARBA00023157"/>
    </source>
</evidence>
<dbReference type="EMBL" id="RCHU01000661">
    <property type="protein sequence ID" value="TKR98673.1"/>
    <property type="molecule type" value="Genomic_DNA"/>
</dbReference>
<dbReference type="Gene3D" id="1.10.520.10">
    <property type="match status" value="2"/>
</dbReference>
<dbReference type="FunFam" id="1.10.420.10:FF:000007">
    <property type="entry name" value="Peroxidase"/>
    <property type="match status" value="1"/>
</dbReference>
<dbReference type="PANTHER" id="PTHR31517:SF48">
    <property type="entry name" value="PEROXIDASE 16-RELATED"/>
    <property type="match status" value="1"/>
</dbReference>
<evidence type="ECO:0000256" key="3">
    <source>
        <dbReference type="ARBA" id="ARBA00006873"/>
    </source>
</evidence>
<dbReference type="GO" id="GO:0046872">
    <property type="term" value="F:metal ion binding"/>
    <property type="evidence" value="ECO:0007669"/>
    <property type="project" value="UniProtKB-KW"/>
</dbReference>
<feature type="signal peptide" evidence="15">
    <location>
        <begin position="1"/>
        <end position="26"/>
    </location>
</feature>
<dbReference type="EC" id="1.11.1.7" evidence="4"/>
<dbReference type="InterPro" id="IPR000823">
    <property type="entry name" value="Peroxidase_pln"/>
</dbReference>
<feature type="binding site" description="axial binding residue" evidence="13">
    <location>
        <position position="139"/>
    </location>
    <ligand>
        <name>heme b</name>
        <dbReference type="ChEBI" id="CHEBI:60344"/>
    </ligand>
    <ligandPart>
        <name>Fe</name>
        <dbReference type="ChEBI" id="CHEBI:18248"/>
    </ligandPart>
</feature>
<evidence type="ECO:0000256" key="12">
    <source>
        <dbReference type="PIRSR" id="PIRSR600823-2"/>
    </source>
</evidence>
<dbReference type="PROSITE" id="PS50873">
    <property type="entry name" value="PEROXIDASE_4"/>
    <property type="match status" value="1"/>
</dbReference>
<feature type="chain" id="PRO_5020930519" description="peroxidase" evidence="15">
    <location>
        <begin position="27"/>
        <end position="281"/>
    </location>
</feature>
<reference evidence="17" key="1">
    <citation type="submission" date="2018-10" db="EMBL/GenBank/DDBJ databases">
        <title>Population genomic analysis revealed the cold adaptation of white poplar.</title>
        <authorList>
            <person name="Liu Y.-J."/>
        </authorList>
    </citation>
    <scope>NUCLEOTIDE SEQUENCE [LARGE SCALE GENOMIC DNA]</scope>
    <source>
        <strain evidence="17">PAL-ZL1</strain>
    </source>
</reference>
<dbReference type="SUPFAM" id="SSF48113">
    <property type="entry name" value="Heme-dependent peroxidases"/>
    <property type="match status" value="1"/>
</dbReference>
<dbReference type="PROSITE" id="PS00435">
    <property type="entry name" value="PEROXIDASE_1"/>
    <property type="match status" value="1"/>
</dbReference>
<keyword evidence="10 13" id="KW-0408">Iron</keyword>
<accession>A0A4U5PPF3</accession>
<evidence type="ECO:0000256" key="10">
    <source>
        <dbReference type="ARBA" id="ARBA00023004"/>
    </source>
</evidence>
<sequence>MRRGQKCVFFPLLAIALCLCIANVDAGITLQPPVKLKWHYYRQHTTCTYAEEFVRHQVELFWKADRSITAKLLRLLYSDCFVTAGGPAYPVFTGRRDGVSSKAATVDLPSPSISGGEALAYFKSRGLDVLDLGTLLGAHSMGRTHCRYILDRLYNFNNTGRPDPSMNKAFADQMRKQCPQRTKKGQSDPLVFLNPESSSKYTLTESFYKRVLSYQSVLGVDQQLLFSNDTLQITQEFAGGFEYLRRSLALSMSRMGNINVLTGNAGEIRRNCRYINDGKTQ</sequence>
<comment type="caution">
    <text evidence="17">The sequence shown here is derived from an EMBL/GenBank/DDBJ whole genome shotgun (WGS) entry which is preliminary data.</text>
</comment>
<feature type="disulfide bond" evidence="14">
    <location>
        <begin position="146"/>
        <end position="178"/>
    </location>
</feature>
<evidence type="ECO:0000256" key="9">
    <source>
        <dbReference type="ARBA" id="ARBA00023002"/>
    </source>
</evidence>
<evidence type="ECO:0000256" key="13">
    <source>
        <dbReference type="PIRSR" id="PIRSR600823-3"/>
    </source>
</evidence>
<name>A0A4U5PPF3_POPAL</name>
<dbReference type="InterPro" id="IPR019793">
    <property type="entry name" value="Peroxidases_heam-ligand_BS"/>
</dbReference>
<comment type="cofactor">
    <cofactor evidence="13">
        <name>heme b</name>
        <dbReference type="ChEBI" id="CHEBI:60344"/>
    </cofactor>
    <text evidence="13">Binds 1 heme b (iron(II)-protoporphyrin IX) group per subunit.</text>
</comment>
<dbReference type="Pfam" id="PF00141">
    <property type="entry name" value="peroxidase"/>
    <property type="match status" value="1"/>
</dbReference>
<dbReference type="GO" id="GO:0020037">
    <property type="term" value="F:heme binding"/>
    <property type="evidence" value="ECO:0007669"/>
    <property type="project" value="InterPro"/>
</dbReference>
<gene>
    <name evidence="17" type="ORF">D5086_0000199900</name>
</gene>
<dbReference type="PANTHER" id="PTHR31517">
    <property type="match status" value="1"/>
</dbReference>
<dbReference type="InterPro" id="IPR002016">
    <property type="entry name" value="Haem_peroxidase"/>
</dbReference>
<dbReference type="STRING" id="43335.A0A4U5PPF3"/>
<keyword evidence="5" id="KW-0575">Peroxidase</keyword>
<evidence type="ECO:0000256" key="7">
    <source>
        <dbReference type="ARBA" id="ARBA00022723"/>
    </source>
</evidence>
<feature type="binding site" evidence="12">
    <location>
        <position position="109"/>
    </location>
    <ligand>
        <name>substrate</name>
    </ligand>
</feature>
<keyword evidence="6" id="KW-0349">Heme</keyword>
<keyword evidence="8 15" id="KW-0732">Signal</keyword>
<evidence type="ECO:0000259" key="16">
    <source>
        <dbReference type="PROSITE" id="PS50873"/>
    </source>
</evidence>
<evidence type="ECO:0000256" key="5">
    <source>
        <dbReference type="ARBA" id="ARBA00022559"/>
    </source>
</evidence>
<feature type="domain" description="Plant heme peroxidase family profile" evidence="16">
    <location>
        <begin position="70"/>
        <end position="276"/>
    </location>
</feature>
<evidence type="ECO:0000256" key="2">
    <source>
        <dbReference type="ARBA" id="ARBA00001913"/>
    </source>
</evidence>
<keyword evidence="7 13" id="KW-0479">Metal-binding</keyword>
<dbReference type="GO" id="GO:0006979">
    <property type="term" value="P:response to oxidative stress"/>
    <property type="evidence" value="ECO:0007669"/>
    <property type="project" value="InterPro"/>
</dbReference>
<keyword evidence="9" id="KW-0560">Oxidoreductase</keyword>
<evidence type="ECO:0000313" key="17">
    <source>
        <dbReference type="EMBL" id="TKR98673.1"/>
    </source>
</evidence>
<evidence type="ECO:0000256" key="1">
    <source>
        <dbReference type="ARBA" id="ARBA00000189"/>
    </source>
</evidence>
<dbReference type="AlphaFoldDB" id="A0A4U5PPF3"/>
<proteinExistence type="inferred from homology"/>
<comment type="catalytic activity">
    <reaction evidence="1">
        <text>2 a phenolic donor + H2O2 = 2 a phenolic radical donor + 2 H2O</text>
        <dbReference type="Rhea" id="RHEA:56136"/>
        <dbReference type="ChEBI" id="CHEBI:15377"/>
        <dbReference type="ChEBI" id="CHEBI:16240"/>
        <dbReference type="ChEBI" id="CHEBI:139520"/>
        <dbReference type="ChEBI" id="CHEBI:139521"/>
        <dbReference type="EC" id="1.11.1.7"/>
    </reaction>
</comment>
<evidence type="ECO:0000256" key="14">
    <source>
        <dbReference type="PIRSR" id="PIRSR600823-5"/>
    </source>
</evidence>
<comment type="cofactor">
    <cofactor evidence="2">
        <name>Ca(2+)</name>
        <dbReference type="ChEBI" id="CHEBI:29108"/>
    </cofactor>
</comment>
<evidence type="ECO:0000256" key="15">
    <source>
        <dbReference type="SAM" id="SignalP"/>
    </source>
</evidence>
<evidence type="ECO:0000256" key="8">
    <source>
        <dbReference type="ARBA" id="ARBA00022729"/>
    </source>
</evidence>
<evidence type="ECO:0000256" key="4">
    <source>
        <dbReference type="ARBA" id="ARBA00012313"/>
    </source>
</evidence>
<evidence type="ECO:0000256" key="6">
    <source>
        <dbReference type="ARBA" id="ARBA00022617"/>
    </source>
</evidence>